<feature type="domain" description="SnoaL-like" evidence="1">
    <location>
        <begin position="26"/>
        <end position="122"/>
    </location>
</feature>
<evidence type="ECO:0000259" key="1">
    <source>
        <dbReference type="Pfam" id="PF12680"/>
    </source>
</evidence>
<dbReference type="Proteomes" id="UP000663888">
    <property type="component" value="Unassembled WGS sequence"/>
</dbReference>
<name>A0A8H3D1Z1_9AGAM</name>
<dbReference type="EMBL" id="CAJMWX010001756">
    <property type="protein sequence ID" value="CAE6504457.1"/>
    <property type="molecule type" value="Genomic_DNA"/>
</dbReference>
<comment type="caution">
    <text evidence="2">The sequence shown here is derived from an EMBL/GenBank/DDBJ whole genome shotgun (WGS) entry which is preliminary data.</text>
</comment>
<dbReference type="InterPro" id="IPR037401">
    <property type="entry name" value="SnoaL-like"/>
</dbReference>
<dbReference type="InterPro" id="IPR032710">
    <property type="entry name" value="NTF2-like_dom_sf"/>
</dbReference>
<protein>
    <recommendedName>
        <fullName evidence="1">SnoaL-like domain-containing protein</fullName>
    </recommendedName>
</protein>
<dbReference type="AlphaFoldDB" id="A0A8H3D1Z1"/>
<proteinExistence type="predicted"/>
<reference evidence="2" key="1">
    <citation type="submission" date="2021-01" db="EMBL/GenBank/DDBJ databases">
        <authorList>
            <person name="Kaushik A."/>
        </authorList>
    </citation>
    <scope>NUCLEOTIDE SEQUENCE</scope>
    <source>
        <strain evidence="2">AG4-R118</strain>
    </source>
</reference>
<dbReference type="Pfam" id="PF12680">
    <property type="entry name" value="SnoaL_2"/>
    <property type="match status" value="1"/>
</dbReference>
<evidence type="ECO:0000313" key="3">
    <source>
        <dbReference type="Proteomes" id="UP000663888"/>
    </source>
</evidence>
<sequence>MTLPTTQVSAPGFTQDELETEKTWVKNFNQDADSRDWSKWSKGWADDAFLKFGNTPRVDGKDEIAKYFEPQFSIIEFMHHEIIRLSFDKDLGLIYQTVIITYKIKGDSQGRTIQVPGLGVLHKPVGENILRGLEAYVDTAPVQTVIKEVLEGNQANV</sequence>
<accession>A0A8H3D1Z1</accession>
<dbReference type="Gene3D" id="3.10.450.50">
    <property type="match status" value="1"/>
</dbReference>
<organism evidence="2 3">
    <name type="scientific">Rhizoctonia solani</name>
    <dbReference type="NCBI Taxonomy" id="456999"/>
    <lineage>
        <taxon>Eukaryota</taxon>
        <taxon>Fungi</taxon>
        <taxon>Dikarya</taxon>
        <taxon>Basidiomycota</taxon>
        <taxon>Agaricomycotina</taxon>
        <taxon>Agaricomycetes</taxon>
        <taxon>Cantharellales</taxon>
        <taxon>Ceratobasidiaceae</taxon>
        <taxon>Rhizoctonia</taxon>
    </lineage>
</organism>
<dbReference type="SUPFAM" id="SSF54427">
    <property type="entry name" value="NTF2-like"/>
    <property type="match status" value="1"/>
</dbReference>
<evidence type="ECO:0000313" key="2">
    <source>
        <dbReference type="EMBL" id="CAE6504457.1"/>
    </source>
</evidence>
<gene>
    <name evidence="2" type="ORF">RDB_LOCUS157709</name>
</gene>